<name>A0A432MEH4_9BACT</name>
<dbReference type="InterPro" id="IPR029058">
    <property type="entry name" value="AB_hydrolase_fold"/>
</dbReference>
<dbReference type="InterPro" id="IPR050261">
    <property type="entry name" value="FrsA_esterase"/>
</dbReference>
<dbReference type="Proteomes" id="UP000280296">
    <property type="component" value="Unassembled WGS sequence"/>
</dbReference>
<dbReference type="OrthoDB" id="244125at2"/>
<gene>
    <name evidence="2" type="ORF">TsocGM_21435</name>
</gene>
<dbReference type="PANTHER" id="PTHR22946">
    <property type="entry name" value="DIENELACTONE HYDROLASE DOMAIN-CONTAINING PROTEIN-RELATED"/>
    <property type="match status" value="1"/>
</dbReference>
<evidence type="ECO:0000313" key="2">
    <source>
        <dbReference type="EMBL" id="RUL83891.1"/>
    </source>
</evidence>
<dbReference type="SUPFAM" id="SSF53474">
    <property type="entry name" value="alpha/beta-Hydrolases"/>
    <property type="match status" value="2"/>
</dbReference>
<reference evidence="2 3" key="2">
    <citation type="submission" date="2019-01" db="EMBL/GenBank/DDBJ databases">
        <title>Tautonia sociabilis, a novel thermotolerant planctomycete of Isosphaeraceae family, isolated from a 4000 m deep subterranean habitat.</title>
        <authorList>
            <person name="Kovaleva O.L."/>
            <person name="Elcheninov A.G."/>
            <person name="Van Heerden E."/>
            <person name="Toshchakov S.V."/>
            <person name="Novikov A."/>
            <person name="Bonch-Osmolovskaya E.A."/>
            <person name="Kublanov I.V."/>
        </authorList>
    </citation>
    <scope>NUCLEOTIDE SEQUENCE [LARGE SCALE GENOMIC DNA]</scope>
    <source>
        <strain evidence="2 3">GM2012</strain>
    </source>
</reference>
<dbReference type="Gene3D" id="3.40.50.1820">
    <property type="entry name" value="alpha/beta hydrolase"/>
    <property type="match status" value="2"/>
</dbReference>
<dbReference type="EMBL" id="RYZH01000055">
    <property type="protein sequence ID" value="RUL83891.1"/>
    <property type="molecule type" value="Genomic_DNA"/>
</dbReference>
<proteinExistence type="predicted"/>
<organism evidence="2 3">
    <name type="scientific">Tautonia sociabilis</name>
    <dbReference type="NCBI Taxonomy" id="2080755"/>
    <lineage>
        <taxon>Bacteria</taxon>
        <taxon>Pseudomonadati</taxon>
        <taxon>Planctomycetota</taxon>
        <taxon>Planctomycetia</taxon>
        <taxon>Isosphaerales</taxon>
        <taxon>Isosphaeraceae</taxon>
        <taxon>Tautonia</taxon>
    </lineage>
</organism>
<evidence type="ECO:0000256" key="1">
    <source>
        <dbReference type="SAM" id="SignalP"/>
    </source>
</evidence>
<keyword evidence="1" id="KW-0732">Signal</keyword>
<evidence type="ECO:0000313" key="3">
    <source>
        <dbReference type="Proteomes" id="UP000280296"/>
    </source>
</evidence>
<dbReference type="RefSeq" id="WP_126727507.1">
    <property type="nucleotide sequence ID" value="NZ_RYZH01000055.1"/>
</dbReference>
<evidence type="ECO:0008006" key="4">
    <source>
        <dbReference type="Google" id="ProtNLM"/>
    </source>
</evidence>
<sequence length="651" mass="69966">MSRVVPRSLVLIFLAVVPGRSPAADVPDRQAVAAAMGRMVLERGSAMDEARAFVEPKIARMPDVVAEDEWREAAARIRADVLDRVVFRGEAAGWRDAETRVEWLGEIAGGPGYRIKKVRYEALPGFWIPALLYEPEGISGKAPVVLNVNGHDGQGKAAPYKQIRCINLAKRGIIALNAEWIGMGQLRGAGYHHGLINAIDLCGSGGIATHYLALTRAIDLLLDLPNADPSRVGVTGLSGGGWQTIFVSGLDDRVTLTDPVAGYSSFRTRIEYLSDLGDSEQTPCDLATVADYTHLTALLAPRPALLTFNQEDNCCFAAPHAMPPLVQAAAPIYSLFDREANLRVHVNLDPGTHNYEVDNRQALYRLIGDHWFSGDPGYDPVEIPSDDEVKTAEELAVPLPEDTLDLHRLALSLAEALPSPSGPADPDERREALRAIVRPIEAEATVDRVSDASSPSLSATTHRLRLADSWTVPAVVLEPSGGDGPRPTVVLLADGGRAEAVDAAVSLLAEGKRVVAIDPFDFGESKPAERDYLWALMIASVGERPIGVQVGQLLASCRAFRPEGSEEPVSVEAIGPRTGVIALIASAIDPEAVGGLTLHQPMTSLKEIVEEGRPFQQSPELFCFGLLESFDLPQIEELVAPRPVTRVGEGG</sequence>
<comment type="caution">
    <text evidence="2">The sequence shown here is derived from an EMBL/GenBank/DDBJ whole genome shotgun (WGS) entry which is preliminary data.</text>
</comment>
<feature type="chain" id="PRO_5019112639" description="Acetyl xylan esterase domain-containing protein" evidence="1">
    <location>
        <begin position="24"/>
        <end position="651"/>
    </location>
</feature>
<keyword evidence="3" id="KW-1185">Reference proteome</keyword>
<feature type="signal peptide" evidence="1">
    <location>
        <begin position="1"/>
        <end position="23"/>
    </location>
</feature>
<dbReference type="AlphaFoldDB" id="A0A432MEH4"/>
<reference evidence="2 3" key="1">
    <citation type="submission" date="2018-12" db="EMBL/GenBank/DDBJ databases">
        <authorList>
            <person name="Toschakov S.V."/>
        </authorList>
    </citation>
    <scope>NUCLEOTIDE SEQUENCE [LARGE SCALE GENOMIC DNA]</scope>
    <source>
        <strain evidence="2 3">GM2012</strain>
    </source>
</reference>
<protein>
    <recommendedName>
        <fullName evidence="4">Acetyl xylan esterase domain-containing protein</fullName>
    </recommendedName>
</protein>
<dbReference type="PANTHER" id="PTHR22946:SF8">
    <property type="entry name" value="ACETYL XYLAN ESTERASE DOMAIN-CONTAINING PROTEIN"/>
    <property type="match status" value="1"/>
</dbReference>
<accession>A0A432MEH4</accession>